<evidence type="ECO:0000313" key="2">
    <source>
        <dbReference type="Proteomes" id="UP000572754"/>
    </source>
</evidence>
<reference evidence="2" key="1">
    <citation type="journal article" date="2020" name="BMC Genomics">
        <title>Correction to: Identification and distribution of gene clusters required for synthesis of sphingolipid metabolism inhibitors in diverse species of the filamentous fungus Fusarium.</title>
        <authorList>
            <person name="Kim H.S."/>
            <person name="Lohmar J.M."/>
            <person name="Busman M."/>
            <person name="Brown D.W."/>
            <person name="Naumann T.A."/>
            <person name="Divon H.H."/>
            <person name="Lysoe E."/>
            <person name="Uhlig S."/>
            <person name="Proctor R.H."/>
        </authorList>
    </citation>
    <scope>NUCLEOTIDE SEQUENCE [LARGE SCALE GENOMIC DNA]</scope>
    <source>
        <strain evidence="2">NRRL 25331</strain>
    </source>
</reference>
<organism evidence="1 2">
    <name type="scientific">Fusarium circinatum</name>
    <name type="common">Pitch canker fungus</name>
    <name type="synonym">Gibberella circinata</name>
    <dbReference type="NCBI Taxonomy" id="48490"/>
    <lineage>
        <taxon>Eukaryota</taxon>
        <taxon>Fungi</taxon>
        <taxon>Dikarya</taxon>
        <taxon>Ascomycota</taxon>
        <taxon>Pezizomycotina</taxon>
        <taxon>Sordariomycetes</taxon>
        <taxon>Hypocreomycetidae</taxon>
        <taxon>Hypocreales</taxon>
        <taxon>Nectriaceae</taxon>
        <taxon>Fusarium</taxon>
        <taxon>Fusarium fujikuroi species complex</taxon>
    </lineage>
</organism>
<dbReference type="AlphaFoldDB" id="A0A8H5TBQ4"/>
<comment type="caution">
    <text evidence="1">The sequence shown here is derived from an EMBL/GenBank/DDBJ whole genome shotgun (WGS) entry which is preliminary data.</text>
</comment>
<evidence type="ECO:0000313" key="1">
    <source>
        <dbReference type="EMBL" id="KAF5666726.1"/>
    </source>
</evidence>
<gene>
    <name evidence="1" type="ORF">FCIRC_10081</name>
</gene>
<reference evidence="1 2" key="2">
    <citation type="submission" date="2020-05" db="EMBL/GenBank/DDBJ databases">
        <title>Identification and distribution of gene clusters putatively required for synthesis of sphingolipid metabolism inhibitors in phylogenetically diverse species of the filamentous fungus Fusarium.</title>
        <authorList>
            <person name="Kim H.-S."/>
            <person name="Busman M."/>
            <person name="Brown D.W."/>
            <person name="Divon H."/>
            <person name="Uhlig S."/>
            <person name="Proctor R.H."/>
        </authorList>
    </citation>
    <scope>NUCLEOTIDE SEQUENCE [LARGE SCALE GENOMIC DNA]</scope>
    <source>
        <strain evidence="1 2">NRRL 25331</strain>
    </source>
</reference>
<protein>
    <submittedName>
        <fullName evidence="1">Uncharacterized protein</fullName>
    </submittedName>
</protein>
<dbReference type="Proteomes" id="UP000572754">
    <property type="component" value="Unassembled WGS sequence"/>
</dbReference>
<dbReference type="EMBL" id="JAAQPE010000365">
    <property type="protein sequence ID" value="KAF5666726.1"/>
    <property type="molecule type" value="Genomic_DNA"/>
</dbReference>
<keyword evidence="2" id="KW-1185">Reference proteome</keyword>
<sequence>MSVVLGQTRCDAYQALFTADTDQRAVHFYCDAYPTGNWKSRVTHIPCYGNLWPSVRCTHLHPRCFRTITHTSDGRSRSQDEINCFRRAIGWRKLDFMRIFPKNLDIPAPRRVWQQSVARAATFSIQEPHFGRDFGRLPMEIVDMVRSYCPDAYFWNVVQLRDLNRFAFTGKLIMMPLSRLWHWERGDAAPLYGQDPKYSFGLRISLDSDGLCKIERL</sequence>
<name>A0A8H5TBQ4_FUSCI</name>
<accession>A0A8H5TBQ4</accession>
<proteinExistence type="predicted"/>